<evidence type="ECO:0000313" key="1">
    <source>
        <dbReference type="EMBL" id="GBP58514.1"/>
    </source>
</evidence>
<gene>
    <name evidence="1" type="ORF">EVAR_33864_1</name>
</gene>
<keyword evidence="2" id="KW-1185">Reference proteome</keyword>
<protein>
    <submittedName>
        <fullName evidence="1">Uncharacterized protein</fullName>
    </submittedName>
</protein>
<dbReference type="Proteomes" id="UP000299102">
    <property type="component" value="Unassembled WGS sequence"/>
</dbReference>
<organism evidence="1 2">
    <name type="scientific">Eumeta variegata</name>
    <name type="common">Bagworm moth</name>
    <name type="synonym">Eumeta japonica</name>
    <dbReference type="NCBI Taxonomy" id="151549"/>
    <lineage>
        <taxon>Eukaryota</taxon>
        <taxon>Metazoa</taxon>
        <taxon>Ecdysozoa</taxon>
        <taxon>Arthropoda</taxon>
        <taxon>Hexapoda</taxon>
        <taxon>Insecta</taxon>
        <taxon>Pterygota</taxon>
        <taxon>Neoptera</taxon>
        <taxon>Endopterygota</taxon>
        <taxon>Lepidoptera</taxon>
        <taxon>Glossata</taxon>
        <taxon>Ditrysia</taxon>
        <taxon>Tineoidea</taxon>
        <taxon>Psychidae</taxon>
        <taxon>Oiketicinae</taxon>
        <taxon>Eumeta</taxon>
    </lineage>
</organism>
<name>A0A4C1X846_EUMVA</name>
<reference evidence="1 2" key="1">
    <citation type="journal article" date="2019" name="Commun. Biol.">
        <title>The bagworm genome reveals a unique fibroin gene that provides high tensile strength.</title>
        <authorList>
            <person name="Kono N."/>
            <person name="Nakamura H."/>
            <person name="Ohtoshi R."/>
            <person name="Tomita M."/>
            <person name="Numata K."/>
            <person name="Arakawa K."/>
        </authorList>
    </citation>
    <scope>NUCLEOTIDE SEQUENCE [LARGE SCALE GENOMIC DNA]</scope>
</reference>
<comment type="caution">
    <text evidence="1">The sequence shown here is derived from an EMBL/GenBank/DDBJ whole genome shotgun (WGS) entry which is preliminary data.</text>
</comment>
<evidence type="ECO:0000313" key="2">
    <source>
        <dbReference type="Proteomes" id="UP000299102"/>
    </source>
</evidence>
<dbReference type="EMBL" id="BGZK01000737">
    <property type="protein sequence ID" value="GBP58514.1"/>
    <property type="molecule type" value="Genomic_DNA"/>
</dbReference>
<proteinExistence type="predicted"/>
<accession>A0A4C1X846</accession>
<sequence>MGGRRAERGPPTQRHLPVNNLRGVLRVNISRAPNLISSCYRLLASRRVASAPCVDAVWFIGSDRQAHGNANDADVFRHPSGLPRRNGFKYEV</sequence>
<dbReference type="AlphaFoldDB" id="A0A4C1X846"/>